<dbReference type="Proteomes" id="UP000681131">
    <property type="component" value="Chromosome"/>
</dbReference>
<proteinExistence type="predicted"/>
<name>A0A2Z4XXX1_9GAMM</name>
<dbReference type="Proteomes" id="UP000251120">
    <property type="component" value="Chromosome"/>
</dbReference>
<keyword evidence="4" id="KW-1185">Reference proteome</keyword>
<dbReference type="EMBL" id="CP043424">
    <property type="protein sequence ID" value="QIW11542.1"/>
    <property type="molecule type" value="Genomic_DNA"/>
</dbReference>
<evidence type="ECO:0000313" key="3">
    <source>
        <dbReference type="Proteomes" id="UP000251120"/>
    </source>
</evidence>
<dbReference type="RefSeq" id="WP_112869485.1">
    <property type="nucleotide sequence ID" value="NZ_CP021781.1"/>
</dbReference>
<organism evidence="1 3">
    <name type="scientific">Francisella adeliensis</name>
    <dbReference type="NCBI Taxonomy" id="2007306"/>
    <lineage>
        <taxon>Bacteria</taxon>
        <taxon>Pseudomonadati</taxon>
        <taxon>Pseudomonadota</taxon>
        <taxon>Gammaproteobacteria</taxon>
        <taxon>Thiotrichales</taxon>
        <taxon>Francisellaceae</taxon>
        <taxon>Francisella</taxon>
    </lineage>
</organism>
<sequence length="253" mass="30211">MSEDYNFSNKLVVFILSTFNMFSFNEYKYEYEYGSLREYITKNNIPNELVNEFLECLFSISLNEAYLTYQDVQSSNSYLTPYQHAKLIKFFYDDFKEEIEKAKLFIIWYVNNSDRFKISKLCNYKSIVFEPTAFEQSFLANATVGLKRDNVTTVAKLYKTFLQTQNCKYYETFWLKSTEPNLSRMFEDYKEVFDTSYFKSHIRGNKYVIKLPDVDKFICNNLTVNDIFGVLFNLWQVYCSIKKTFMPGLKIMT</sequence>
<gene>
    <name evidence="1" type="ORF">CDH04_02280</name>
    <name evidence="2" type="ORF">FZC43_02285</name>
</gene>
<evidence type="ECO:0000313" key="4">
    <source>
        <dbReference type="Proteomes" id="UP000681131"/>
    </source>
</evidence>
<dbReference type="AlphaFoldDB" id="A0A2Z4XXX1"/>
<reference evidence="1 3" key="1">
    <citation type="submission" date="2017-06" db="EMBL/GenBank/DDBJ databases">
        <title>Complete genome of Francisella adeliensis.</title>
        <authorList>
            <person name="Vallesi A."/>
            <person name="Sjodin A."/>
        </authorList>
    </citation>
    <scope>NUCLEOTIDE SEQUENCE [LARGE SCALE GENOMIC DNA]</scope>
    <source>
        <strain evidence="1 3">FDC440</strain>
    </source>
</reference>
<protein>
    <submittedName>
        <fullName evidence="1">Uncharacterized protein</fullName>
    </submittedName>
</protein>
<reference evidence="2 4" key="2">
    <citation type="submission" date="2019-08" db="EMBL/GenBank/DDBJ databases">
        <title>Complete genome sequences of Francisella adeliensis (FSC1325 and FSC1326).</title>
        <authorList>
            <person name="Ohrman C."/>
            <person name="Uneklint I."/>
            <person name="Vallesi A."/>
            <person name="Karlsson L."/>
            <person name="Sjodin A."/>
        </authorList>
    </citation>
    <scope>NUCLEOTIDE SEQUENCE [LARGE SCALE GENOMIC DNA]</scope>
    <source>
        <strain evidence="2 4">FSC1325</strain>
    </source>
</reference>
<accession>A0A2Z4XXX1</accession>
<evidence type="ECO:0000313" key="2">
    <source>
        <dbReference type="EMBL" id="QIW11542.1"/>
    </source>
</evidence>
<dbReference type="EMBL" id="CP021781">
    <property type="protein sequence ID" value="AXA33312.1"/>
    <property type="molecule type" value="Genomic_DNA"/>
</dbReference>
<dbReference type="KEGG" id="fad:CDH04_02280"/>
<evidence type="ECO:0000313" key="1">
    <source>
        <dbReference type="EMBL" id="AXA33312.1"/>
    </source>
</evidence>